<feature type="transmembrane region" description="Helical" evidence="1">
    <location>
        <begin position="160"/>
        <end position="182"/>
    </location>
</feature>
<keyword evidence="1" id="KW-1133">Transmembrane helix</keyword>
<feature type="transmembrane region" description="Helical" evidence="1">
    <location>
        <begin position="78"/>
        <end position="96"/>
    </location>
</feature>
<evidence type="ECO:0008006" key="4">
    <source>
        <dbReference type="Google" id="ProtNLM"/>
    </source>
</evidence>
<proteinExistence type="predicted"/>
<feature type="transmembrane region" description="Helical" evidence="1">
    <location>
        <begin position="7"/>
        <end position="25"/>
    </location>
</feature>
<evidence type="ECO:0000256" key="1">
    <source>
        <dbReference type="SAM" id="Phobius"/>
    </source>
</evidence>
<gene>
    <name evidence="2" type="ORF">MKQ68_08300</name>
</gene>
<dbReference type="Pfam" id="PF20221">
    <property type="entry name" value="DUF6580"/>
    <property type="match status" value="1"/>
</dbReference>
<dbReference type="RefSeq" id="WP_264282889.1">
    <property type="nucleotide sequence ID" value="NZ_CP107006.1"/>
</dbReference>
<organism evidence="2 3">
    <name type="scientific">Chitinophaga horti</name>
    <dbReference type="NCBI Taxonomy" id="2920382"/>
    <lineage>
        <taxon>Bacteria</taxon>
        <taxon>Pseudomonadati</taxon>
        <taxon>Bacteroidota</taxon>
        <taxon>Chitinophagia</taxon>
        <taxon>Chitinophagales</taxon>
        <taxon>Chitinophagaceae</taxon>
        <taxon>Chitinophaga</taxon>
    </lineage>
</organism>
<feature type="transmembrane region" description="Helical" evidence="1">
    <location>
        <begin position="103"/>
        <end position="122"/>
    </location>
</feature>
<protein>
    <recommendedName>
        <fullName evidence="4">YhhN-like protein</fullName>
    </recommendedName>
</protein>
<name>A0ABY6J6F4_9BACT</name>
<dbReference type="Proteomes" id="UP001162741">
    <property type="component" value="Chromosome"/>
</dbReference>
<dbReference type="InterPro" id="IPR046487">
    <property type="entry name" value="DUF6580"/>
</dbReference>
<reference evidence="2" key="1">
    <citation type="submission" date="2022-10" db="EMBL/GenBank/DDBJ databases">
        <title>Chitinophaga sp. nov., isolated from soil.</title>
        <authorList>
            <person name="Jeon C.O."/>
        </authorList>
    </citation>
    <scope>NUCLEOTIDE SEQUENCE</scope>
    <source>
        <strain evidence="2">R8</strain>
    </source>
</reference>
<evidence type="ECO:0000313" key="2">
    <source>
        <dbReference type="EMBL" id="UYQ95095.1"/>
    </source>
</evidence>
<dbReference type="EMBL" id="CP107006">
    <property type="protein sequence ID" value="UYQ95095.1"/>
    <property type="molecule type" value="Genomic_DNA"/>
</dbReference>
<keyword evidence="3" id="KW-1185">Reference proteome</keyword>
<evidence type="ECO:0000313" key="3">
    <source>
        <dbReference type="Proteomes" id="UP001162741"/>
    </source>
</evidence>
<sequence length="197" mass="21874">MKKETISHLVLIAVLIFLSAFGRLVTNQMAIYNFTAIGASALFSGIVIKDKRLAYLVPLAAMLLSDLFFELFTSIQGFYGISMAVNYGAFILITWIGTQMKKVNTITVLLASIGTGLLYFLISNFGTWAFQDLYPKTGAGLIQCYAAAIPFYRNDVFGSFFLNGIMSNVFYSAFLFAAYHLLQPVFARQEQDSKQLA</sequence>
<keyword evidence="1" id="KW-0812">Transmembrane</keyword>
<keyword evidence="1" id="KW-0472">Membrane</keyword>
<feature type="transmembrane region" description="Helical" evidence="1">
    <location>
        <begin position="31"/>
        <end position="48"/>
    </location>
</feature>
<accession>A0ABY6J6F4</accession>